<evidence type="ECO:0000256" key="3">
    <source>
        <dbReference type="ARBA" id="ARBA00022448"/>
    </source>
</evidence>
<evidence type="ECO:0000313" key="11">
    <source>
        <dbReference type="Proteomes" id="UP000054018"/>
    </source>
</evidence>
<feature type="transmembrane region" description="Helical" evidence="9">
    <location>
        <begin position="12"/>
        <end position="32"/>
    </location>
</feature>
<evidence type="ECO:0000256" key="9">
    <source>
        <dbReference type="SAM" id="Phobius"/>
    </source>
</evidence>
<keyword evidence="4 9" id="KW-0812">Transmembrane</keyword>
<organism evidence="10 11">
    <name type="scientific">Pisolithus microcarpus 441</name>
    <dbReference type="NCBI Taxonomy" id="765257"/>
    <lineage>
        <taxon>Eukaryota</taxon>
        <taxon>Fungi</taxon>
        <taxon>Dikarya</taxon>
        <taxon>Basidiomycota</taxon>
        <taxon>Agaricomycotina</taxon>
        <taxon>Agaricomycetes</taxon>
        <taxon>Agaricomycetidae</taxon>
        <taxon>Boletales</taxon>
        <taxon>Sclerodermatineae</taxon>
        <taxon>Pisolithaceae</taxon>
        <taxon>Pisolithus</taxon>
    </lineage>
</organism>
<dbReference type="OrthoDB" id="9986677at2759"/>
<evidence type="ECO:0000256" key="8">
    <source>
        <dbReference type="ARBA" id="ARBA00023136"/>
    </source>
</evidence>
<reference evidence="10 11" key="1">
    <citation type="submission" date="2014-04" db="EMBL/GenBank/DDBJ databases">
        <authorList>
            <consortium name="DOE Joint Genome Institute"/>
            <person name="Kuo A."/>
            <person name="Kohler A."/>
            <person name="Costa M.D."/>
            <person name="Nagy L.G."/>
            <person name="Floudas D."/>
            <person name="Copeland A."/>
            <person name="Barry K.W."/>
            <person name="Cichocki N."/>
            <person name="Veneault-Fourrey C."/>
            <person name="LaButti K."/>
            <person name="Lindquist E.A."/>
            <person name="Lipzen A."/>
            <person name="Lundell T."/>
            <person name="Morin E."/>
            <person name="Murat C."/>
            <person name="Sun H."/>
            <person name="Tunlid A."/>
            <person name="Henrissat B."/>
            <person name="Grigoriev I.V."/>
            <person name="Hibbett D.S."/>
            <person name="Martin F."/>
            <person name="Nordberg H.P."/>
            <person name="Cantor M.N."/>
            <person name="Hua S.X."/>
        </authorList>
    </citation>
    <scope>NUCLEOTIDE SEQUENCE [LARGE SCALE GENOMIC DNA]</scope>
    <source>
        <strain evidence="10 11">441</strain>
    </source>
</reference>
<keyword evidence="3" id="KW-0813">Transport</keyword>
<dbReference type="InterPro" id="IPR004648">
    <property type="entry name" value="Oligpept_transpt"/>
</dbReference>
<evidence type="ECO:0000256" key="7">
    <source>
        <dbReference type="ARBA" id="ARBA00022989"/>
    </source>
</evidence>
<evidence type="ECO:0000256" key="1">
    <source>
        <dbReference type="ARBA" id="ARBA00004141"/>
    </source>
</evidence>
<dbReference type="HOGENOM" id="CLU_133013_0_0_1"/>
<keyword evidence="7 9" id="KW-1133">Transmembrane helix</keyword>
<keyword evidence="11" id="KW-1185">Reference proteome</keyword>
<evidence type="ECO:0000256" key="4">
    <source>
        <dbReference type="ARBA" id="ARBA00022692"/>
    </source>
</evidence>
<dbReference type="GO" id="GO:0015031">
    <property type="term" value="P:protein transport"/>
    <property type="evidence" value="ECO:0007669"/>
    <property type="project" value="UniProtKB-KW"/>
</dbReference>
<dbReference type="GO" id="GO:0016020">
    <property type="term" value="C:membrane"/>
    <property type="evidence" value="ECO:0007669"/>
    <property type="project" value="UniProtKB-SubCell"/>
</dbReference>
<sequence length="99" mass="11329">FALGVVSFGVWPTYLSVWAFVVALFIPFTYVIPFEMIQAMTNQQVGLKELIRDFGYVLPGRPIAMMMLKTWGYTMTPALTFAANFKLGHYMKIPPRKML</sequence>
<keyword evidence="6" id="KW-0653">Protein transport</keyword>
<evidence type="ECO:0000256" key="5">
    <source>
        <dbReference type="ARBA" id="ARBA00022856"/>
    </source>
</evidence>
<comment type="subcellular location">
    <subcellularLocation>
        <location evidence="1">Membrane</location>
        <topology evidence="1">Multi-pass membrane protein</topology>
    </subcellularLocation>
</comment>
<dbReference type="Proteomes" id="UP000054018">
    <property type="component" value="Unassembled WGS sequence"/>
</dbReference>
<dbReference type="PANTHER" id="PTHR22601">
    <property type="entry name" value="ISP4 LIKE PROTEIN"/>
    <property type="match status" value="1"/>
</dbReference>
<dbReference type="AlphaFoldDB" id="A0A0C9ZBZ3"/>
<feature type="non-terminal residue" evidence="10">
    <location>
        <position position="1"/>
    </location>
</feature>
<proteinExistence type="inferred from homology"/>
<evidence type="ECO:0000256" key="2">
    <source>
        <dbReference type="ARBA" id="ARBA00008807"/>
    </source>
</evidence>
<accession>A0A0C9ZBZ3</accession>
<keyword evidence="5" id="KW-0571">Peptide transport</keyword>
<protein>
    <submittedName>
        <fullName evidence="10">Uncharacterized protein</fullName>
    </submittedName>
</protein>
<evidence type="ECO:0000313" key="10">
    <source>
        <dbReference type="EMBL" id="KIK26826.1"/>
    </source>
</evidence>
<dbReference type="EMBL" id="KN833699">
    <property type="protein sequence ID" value="KIK26826.1"/>
    <property type="molecule type" value="Genomic_DNA"/>
</dbReference>
<comment type="similarity">
    <text evidence="2">Belongs to the oligopeptide OPT transporter family.</text>
</comment>
<dbReference type="InterPro" id="IPR004813">
    <property type="entry name" value="OPT"/>
</dbReference>
<keyword evidence="8 9" id="KW-0472">Membrane</keyword>
<gene>
    <name evidence="10" type="ORF">PISMIDRAFT_94076</name>
</gene>
<dbReference type="Pfam" id="PF03169">
    <property type="entry name" value="OPT"/>
    <property type="match status" value="1"/>
</dbReference>
<dbReference type="GO" id="GO:0035673">
    <property type="term" value="F:oligopeptide transmembrane transporter activity"/>
    <property type="evidence" value="ECO:0007669"/>
    <property type="project" value="InterPro"/>
</dbReference>
<name>A0A0C9ZBZ3_9AGAM</name>
<evidence type="ECO:0000256" key="6">
    <source>
        <dbReference type="ARBA" id="ARBA00022927"/>
    </source>
</evidence>
<reference evidence="11" key="2">
    <citation type="submission" date="2015-01" db="EMBL/GenBank/DDBJ databases">
        <title>Evolutionary Origins and Diversification of the Mycorrhizal Mutualists.</title>
        <authorList>
            <consortium name="DOE Joint Genome Institute"/>
            <consortium name="Mycorrhizal Genomics Consortium"/>
            <person name="Kohler A."/>
            <person name="Kuo A."/>
            <person name="Nagy L.G."/>
            <person name="Floudas D."/>
            <person name="Copeland A."/>
            <person name="Barry K.W."/>
            <person name="Cichocki N."/>
            <person name="Veneault-Fourrey C."/>
            <person name="LaButti K."/>
            <person name="Lindquist E.A."/>
            <person name="Lipzen A."/>
            <person name="Lundell T."/>
            <person name="Morin E."/>
            <person name="Murat C."/>
            <person name="Riley R."/>
            <person name="Ohm R."/>
            <person name="Sun H."/>
            <person name="Tunlid A."/>
            <person name="Henrissat B."/>
            <person name="Grigoriev I.V."/>
            <person name="Hibbett D.S."/>
            <person name="Martin F."/>
        </authorList>
    </citation>
    <scope>NUCLEOTIDE SEQUENCE [LARGE SCALE GENOMIC DNA]</scope>
    <source>
        <strain evidence="11">441</strain>
    </source>
</reference>